<evidence type="ECO:0000313" key="8">
    <source>
        <dbReference type="EMBL" id="KAF1949977.1"/>
    </source>
</evidence>
<dbReference type="SMART" id="SM01197">
    <property type="entry name" value="FANCL_C"/>
    <property type="match status" value="1"/>
</dbReference>
<evidence type="ECO:0000256" key="5">
    <source>
        <dbReference type="ARBA" id="ARBA00022833"/>
    </source>
</evidence>
<evidence type="ECO:0000256" key="6">
    <source>
        <dbReference type="PROSITE-ProRule" id="PRU00175"/>
    </source>
</evidence>
<dbReference type="GO" id="GO:0016567">
    <property type="term" value="P:protein ubiquitination"/>
    <property type="evidence" value="ECO:0007669"/>
    <property type="project" value="UniProtKB-UniPathway"/>
</dbReference>
<evidence type="ECO:0000259" key="7">
    <source>
        <dbReference type="PROSITE" id="PS50089"/>
    </source>
</evidence>
<dbReference type="SMART" id="SM00184">
    <property type="entry name" value="RING"/>
    <property type="match status" value="1"/>
</dbReference>
<keyword evidence="9" id="KW-1185">Reference proteome</keyword>
<dbReference type="OrthoDB" id="8062037at2759"/>
<protein>
    <recommendedName>
        <fullName evidence="7">RING-type domain-containing protein</fullName>
    </recommendedName>
</protein>
<dbReference type="Pfam" id="PF12678">
    <property type="entry name" value="zf-rbx1"/>
    <property type="match status" value="1"/>
</dbReference>
<evidence type="ECO:0000313" key="9">
    <source>
        <dbReference type="Proteomes" id="UP000800035"/>
    </source>
</evidence>
<dbReference type="AlphaFoldDB" id="A0A6A5TM03"/>
<reference evidence="8" key="1">
    <citation type="journal article" date="2020" name="Stud. Mycol.">
        <title>101 Dothideomycetes genomes: a test case for predicting lifestyles and emergence of pathogens.</title>
        <authorList>
            <person name="Haridas S."/>
            <person name="Albert R."/>
            <person name="Binder M."/>
            <person name="Bloem J."/>
            <person name="Labutti K."/>
            <person name="Salamov A."/>
            <person name="Andreopoulos B."/>
            <person name="Baker S."/>
            <person name="Barry K."/>
            <person name="Bills G."/>
            <person name="Bluhm B."/>
            <person name="Cannon C."/>
            <person name="Castanera R."/>
            <person name="Culley D."/>
            <person name="Daum C."/>
            <person name="Ezra D."/>
            <person name="Gonzalez J."/>
            <person name="Henrissat B."/>
            <person name="Kuo A."/>
            <person name="Liang C."/>
            <person name="Lipzen A."/>
            <person name="Lutzoni F."/>
            <person name="Magnuson J."/>
            <person name="Mondo S."/>
            <person name="Nolan M."/>
            <person name="Ohm R."/>
            <person name="Pangilinan J."/>
            <person name="Park H.-J."/>
            <person name="Ramirez L."/>
            <person name="Alfaro M."/>
            <person name="Sun H."/>
            <person name="Tritt A."/>
            <person name="Yoshinaga Y."/>
            <person name="Zwiers L.-H."/>
            <person name="Turgeon B."/>
            <person name="Goodwin S."/>
            <person name="Spatafora J."/>
            <person name="Crous P."/>
            <person name="Grigoriev I."/>
        </authorList>
    </citation>
    <scope>NUCLEOTIDE SEQUENCE</scope>
    <source>
        <strain evidence="8">CBS 675.92</strain>
    </source>
</reference>
<evidence type="ECO:0000256" key="2">
    <source>
        <dbReference type="ARBA" id="ARBA00022723"/>
    </source>
</evidence>
<keyword evidence="4" id="KW-0833">Ubl conjugation pathway</keyword>
<organism evidence="8 9">
    <name type="scientific">Byssothecium circinans</name>
    <dbReference type="NCBI Taxonomy" id="147558"/>
    <lineage>
        <taxon>Eukaryota</taxon>
        <taxon>Fungi</taxon>
        <taxon>Dikarya</taxon>
        <taxon>Ascomycota</taxon>
        <taxon>Pezizomycotina</taxon>
        <taxon>Dothideomycetes</taxon>
        <taxon>Pleosporomycetidae</taxon>
        <taxon>Pleosporales</taxon>
        <taxon>Massarineae</taxon>
        <taxon>Massarinaceae</taxon>
        <taxon>Byssothecium</taxon>
    </lineage>
</organism>
<dbReference type="PROSITE" id="PS50089">
    <property type="entry name" value="ZF_RING_2"/>
    <property type="match status" value="1"/>
</dbReference>
<evidence type="ECO:0000256" key="3">
    <source>
        <dbReference type="ARBA" id="ARBA00022771"/>
    </source>
</evidence>
<keyword evidence="2" id="KW-0479">Metal-binding</keyword>
<evidence type="ECO:0000256" key="1">
    <source>
        <dbReference type="ARBA" id="ARBA00004906"/>
    </source>
</evidence>
<sequence>MPQANAPLADQLEPIREITQATDEAKCPICYSAWIPMKRIEKETEKATTEQRTLSPAEAKAIGFTNITVPITVDVTNKSIAVYETPTPREALPDTFFARVKKCGHIFHTDCLDTWLSSRLQPRSCPMCRDLLPLRTVYALSGSFQQNLWRLLMPRHREISPYIDIPRHLAIFRIPPRHENDAVHLVPGSAPDRAQQLHHALAAAQAEDVFDMDLQLPRLFE</sequence>
<dbReference type="UniPathway" id="UPA00143"/>
<keyword evidence="3 6" id="KW-0863">Zinc-finger</keyword>
<comment type="pathway">
    <text evidence="1">Protein modification; protein ubiquitination.</text>
</comment>
<accession>A0A6A5TM03</accession>
<dbReference type="GO" id="GO:0008270">
    <property type="term" value="F:zinc ion binding"/>
    <property type="evidence" value="ECO:0007669"/>
    <property type="project" value="UniProtKB-KW"/>
</dbReference>
<dbReference type="InterPro" id="IPR024766">
    <property type="entry name" value="Znf_RING_H2"/>
</dbReference>
<gene>
    <name evidence="8" type="ORF">CC80DRAFT_554875</name>
</gene>
<dbReference type="InterPro" id="IPR001841">
    <property type="entry name" value="Znf_RING"/>
</dbReference>
<dbReference type="Proteomes" id="UP000800035">
    <property type="component" value="Unassembled WGS sequence"/>
</dbReference>
<evidence type="ECO:0000256" key="4">
    <source>
        <dbReference type="ARBA" id="ARBA00022786"/>
    </source>
</evidence>
<proteinExistence type="predicted"/>
<feature type="domain" description="RING-type" evidence="7">
    <location>
        <begin position="103"/>
        <end position="129"/>
    </location>
</feature>
<dbReference type="GO" id="GO:0051603">
    <property type="term" value="P:proteolysis involved in protein catabolic process"/>
    <property type="evidence" value="ECO:0007669"/>
    <property type="project" value="UniProtKB-ARBA"/>
</dbReference>
<dbReference type="EMBL" id="ML977030">
    <property type="protein sequence ID" value="KAF1949977.1"/>
    <property type="molecule type" value="Genomic_DNA"/>
</dbReference>
<name>A0A6A5TM03_9PLEO</name>
<dbReference type="InterPro" id="IPR013083">
    <property type="entry name" value="Znf_RING/FYVE/PHD"/>
</dbReference>
<keyword evidence="5" id="KW-0862">Zinc</keyword>
<dbReference type="SUPFAM" id="SSF57850">
    <property type="entry name" value="RING/U-box"/>
    <property type="match status" value="1"/>
</dbReference>
<dbReference type="Gene3D" id="3.30.40.10">
    <property type="entry name" value="Zinc/RING finger domain, C3HC4 (zinc finger)"/>
    <property type="match status" value="1"/>
</dbReference>